<dbReference type="OrthoDB" id="341421at2759"/>
<dbReference type="InterPro" id="IPR011383">
    <property type="entry name" value="N-lys_methylase_SETD6"/>
</dbReference>
<evidence type="ECO:0000259" key="7">
    <source>
        <dbReference type="PROSITE" id="PS50280"/>
    </source>
</evidence>
<dbReference type="PANTHER" id="PTHR13271:SF34">
    <property type="entry name" value="N-LYSINE METHYLTRANSFERASE SETD6"/>
    <property type="match status" value="1"/>
</dbReference>
<evidence type="ECO:0000256" key="1">
    <source>
        <dbReference type="ARBA" id="ARBA00004123"/>
    </source>
</evidence>
<dbReference type="GO" id="GO:0016279">
    <property type="term" value="F:protein-lysine N-methyltransferase activity"/>
    <property type="evidence" value="ECO:0007669"/>
    <property type="project" value="UniProtKB-UniRule"/>
</dbReference>
<dbReference type="InterPro" id="IPR001214">
    <property type="entry name" value="SET_dom"/>
</dbReference>
<comment type="subcellular location">
    <subcellularLocation>
        <location evidence="1 6">Nucleus</location>
    </subcellularLocation>
</comment>
<feature type="domain" description="SET" evidence="7">
    <location>
        <begin position="25"/>
        <end position="265"/>
    </location>
</feature>
<evidence type="ECO:0000313" key="9">
    <source>
        <dbReference type="Proteomes" id="UP000009009"/>
    </source>
</evidence>
<keyword evidence="5 6" id="KW-0539">Nucleus</keyword>
<keyword evidence="4 6" id="KW-0949">S-adenosyl-L-methionine</keyword>
<dbReference type="PROSITE" id="PS50280">
    <property type="entry name" value="SET"/>
    <property type="match status" value="1"/>
</dbReference>
<organism evidence="8 9">
    <name type="scientific">Saccharomyces cerevisiae x Saccharomyces kudriavzevii (strain VIN7)</name>
    <name type="common">Yeast</name>
    <dbReference type="NCBI Taxonomy" id="1095631"/>
    <lineage>
        <taxon>Eukaryota</taxon>
        <taxon>Fungi</taxon>
        <taxon>Dikarya</taxon>
        <taxon>Ascomycota</taxon>
        <taxon>Saccharomycotina</taxon>
        <taxon>Saccharomycetes</taxon>
        <taxon>Saccharomycetales</taxon>
        <taxon>Saccharomycetaceae</taxon>
        <taxon>Saccharomyces</taxon>
    </lineage>
</organism>
<dbReference type="Proteomes" id="UP000009009">
    <property type="component" value="Unassembled WGS sequence"/>
</dbReference>
<dbReference type="Gene3D" id="3.90.1410.10">
    <property type="entry name" value="set domain protein methyltransferase, domain 1"/>
    <property type="match status" value="1"/>
</dbReference>
<reference evidence="8 9" key="1">
    <citation type="journal article" date="2012" name="FEMS Yeast Res.">
        <title>The genome sequence of the wine yeast VIN7 reveals an allotriploid hybrid genome with Saccharomyces cerevisiae and Saccharomyces kudriavzevii origins.</title>
        <authorList>
            <person name="Borneman A.R."/>
            <person name="Desany B.A."/>
            <person name="Riches D."/>
            <person name="Affourtit J.P."/>
            <person name="Forgan A.H."/>
            <person name="Pretorius I.S."/>
            <person name="Egholm M."/>
            <person name="Chambers P.J."/>
        </authorList>
    </citation>
    <scope>NUCLEOTIDE SEQUENCE [LARGE SCALE GENOMIC DNA]</scope>
    <source>
        <strain evidence="8 9">VIN7</strain>
    </source>
</reference>
<dbReference type="HOGENOM" id="CLU_017135_0_0_1"/>
<dbReference type="GO" id="GO:0005634">
    <property type="term" value="C:nucleus"/>
    <property type="evidence" value="ECO:0007669"/>
    <property type="project" value="UniProtKB-SubCell"/>
</dbReference>
<dbReference type="InterPro" id="IPR050600">
    <property type="entry name" value="SETD3_SETD6_MTase"/>
</dbReference>
<comment type="caution">
    <text evidence="8">The sequence shown here is derived from an EMBL/GenBank/DDBJ whole genome shotgun (WGS) entry which is preliminary data.</text>
</comment>
<dbReference type="AlphaFoldDB" id="H0GT09"/>
<keyword evidence="2 6" id="KW-0489">Methyltransferase</keyword>
<protein>
    <recommendedName>
        <fullName evidence="6">Ribosomal lysine N-methyltransferase 4</fullName>
        <ecNumber evidence="6">2.1.1.-</ecNumber>
    </recommendedName>
</protein>
<evidence type="ECO:0000256" key="2">
    <source>
        <dbReference type="ARBA" id="ARBA00022603"/>
    </source>
</evidence>
<dbReference type="GO" id="GO:0032259">
    <property type="term" value="P:methylation"/>
    <property type="evidence" value="ECO:0007669"/>
    <property type="project" value="UniProtKB-KW"/>
</dbReference>
<evidence type="ECO:0000256" key="5">
    <source>
        <dbReference type="ARBA" id="ARBA00023242"/>
    </source>
</evidence>
<dbReference type="FunFam" id="3.90.1410.10:FF:000007">
    <property type="entry name" value="Ribosomal lysine N-methyltransferase 4"/>
    <property type="match status" value="1"/>
</dbReference>
<gene>
    <name evidence="8" type="ORF">VIN7_6347</name>
</gene>
<comment type="similarity">
    <text evidence="6">Belongs to the class V-like SAM-binding methyltransferase superfamily. Histone-lysine methyltransferase family. SETD6 subfamily.</text>
</comment>
<dbReference type="InterPro" id="IPR046341">
    <property type="entry name" value="SET_dom_sf"/>
</dbReference>
<dbReference type="CDD" id="cd19178">
    <property type="entry name" value="SET_SETD6"/>
    <property type="match status" value="1"/>
</dbReference>
<dbReference type="EC" id="2.1.1.-" evidence="6"/>
<dbReference type="InterPro" id="IPR044430">
    <property type="entry name" value="SETD6_SET"/>
</dbReference>
<name>H0GT09_SACCK</name>
<keyword evidence="9" id="KW-1185">Reference proteome</keyword>
<dbReference type="Pfam" id="PF00856">
    <property type="entry name" value="SET"/>
    <property type="match status" value="1"/>
</dbReference>
<accession>H0GT09</accession>
<evidence type="ECO:0000313" key="8">
    <source>
        <dbReference type="EMBL" id="EHN03041.1"/>
    </source>
</evidence>
<dbReference type="PhylomeDB" id="H0GT09"/>
<keyword evidence="3 6" id="KW-0808">Transferase</keyword>
<sequence length="495" mass="57433">MDYFVRNTEIFVDWLEKIAKIKVSPKIKIKDLRSSNQGRAVVAIQKLKKDETLFEVPRSSILNVATSKLITDHPCLKEKFLNEIGSWEGLIVCILYEMEVLKEKSQWAPYFKVWNKPKDMNTLMFWDNKELEFLQPSLVLERIGENEAKVMHENIVKLVKQIGGEFAKAAVHFGFDEFVYIASIILSYSFDVEIQDRNTNRTEEDDSDDEETKGECYLKSMIPLADTLNADTRKWNANLTYDSGSLKMIAVRDIEENEQVYNIYGEHPNSEILRRYGYVEWDGSKYDFGEVLLENIVETLRETFNVGKEFLQNCMDILRDNITIQELLEGEDIVLNSYDCYLNGELLPQSIVLVQILTILCQIPDLCLLDKKKLERQVERVVKKCLQLIEGGRATDNCSVTWQLCIRNRLADYSLQKSDALKKSSEEEDSLAKGKLRKVMAQRVLQSEIESLWACDETISRDYQIIPDQKLLTNVLKRKLTRDEENSIKRLCLPK</sequence>
<evidence type="ECO:0000256" key="6">
    <source>
        <dbReference type="PIRNR" id="PIRNR011771"/>
    </source>
</evidence>
<dbReference type="PANTHER" id="PTHR13271">
    <property type="entry name" value="UNCHARACTERIZED PUTATIVE METHYLTRANSFERASE"/>
    <property type="match status" value="1"/>
</dbReference>
<evidence type="ECO:0000256" key="4">
    <source>
        <dbReference type="ARBA" id="ARBA00022691"/>
    </source>
</evidence>
<comment type="function">
    <text evidence="6">S-adenosyl-L-methionine-dependent protein-lysine N-methyltransferase that monomethylates 60S ribosomal protein L42.</text>
</comment>
<dbReference type="PIRSF" id="PIRSF011771">
    <property type="entry name" value="RMS1_SET"/>
    <property type="match status" value="1"/>
</dbReference>
<proteinExistence type="inferred from homology"/>
<dbReference type="SUPFAM" id="SSF82199">
    <property type="entry name" value="SET domain"/>
    <property type="match status" value="1"/>
</dbReference>
<evidence type="ECO:0000256" key="3">
    <source>
        <dbReference type="ARBA" id="ARBA00022679"/>
    </source>
</evidence>
<dbReference type="EMBL" id="AGVY01000174">
    <property type="protein sequence ID" value="EHN03041.1"/>
    <property type="molecule type" value="Genomic_DNA"/>
</dbReference>